<dbReference type="InterPro" id="IPR029018">
    <property type="entry name" value="Hex-like_dom2"/>
</dbReference>
<evidence type="ECO:0000313" key="10">
    <source>
        <dbReference type="Proteomes" id="UP000391834"/>
    </source>
</evidence>
<organism evidence="9 10">
    <name type="scientific">Prolixibacter bellariivorans</name>
    <dbReference type="NCBI Taxonomy" id="314319"/>
    <lineage>
        <taxon>Bacteria</taxon>
        <taxon>Pseudomonadati</taxon>
        <taxon>Bacteroidota</taxon>
        <taxon>Bacteroidia</taxon>
        <taxon>Marinilabiliales</taxon>
        <taxon>Prolixibacteraceae</taxon>
        <taxon>Prolixibacter</taxon>
    </lineage>
</organism>
<feature type="domain" description="Beta-hexosaminidase bacterial type N-terminal" evidence="8">
    <location>
        <begin position="15"/>
        <end position="85"/>
    </location>
</feature>
<dbReference type="CDD" id="cd06563">
    <property type="entry name" value="GH20_chitobiase-like"/>
    <property type="match status" value="1"/>
</dbReference>
<dbReference type="EC" id="3.2.1.52" evidence="3"/>
<evidence type="ECO:0000256" key="5">
    <source>
        <dbReference type="ARBA" id="ARBA00023295"/>
    </source>
</evidence>
<dbReference type="EMBL" id="BLAX01000001">
    <property type="protein sequence ID" value="GET34114.1"/>
    <property type="molecule type" value="Genomic_DNA"/>
</dbReference>
<dbReference type="SUPFAM" id="SSF51445">
    <property type="entry name" value="(Trans)glycosidases"/>
    <property type="match status" value="1"/>
</dbReference>
<dbReference type="InterPro" id="IPR017853">
    <property type="entry name" value="GH"/>
</dbReference>
<evidence type="ECO:0000256" key="6">
    <source>
        <dbReference type="PIRSR" id="PIRSR625705-1"/>
    </source>
</evidence>
<evidence type="ECO:0000313" key="9">
    <source>
        <dbReference type="EMBL" id="GET34114.1"/>
    </source>
</evidence>
<dbReference type="GO" id="GO:0005975">
    <property type="term" value="P:carbohydrate metabolic process"/>
    <property type="evidence" value="ECO:0007669"/>
    <property type="project" value="InterPro"/>
</dbReference>
<dbReference type="Proteomes" id="UP000391834">
    <property type="component" value="Unassembled WGS sequence"/>
</dbReference>
<dbReference type="Pfam" id="PF00728">
    <property type="entry name" value="Glyco_hydro_20"/>
    <property type="match status" value="1"/>
</dbReference>
<evidence type="ECO:0000259" key="8">
    <source>
        <dbReference type="Pfam" id="PF02838"/>
    </source>
</evidence>
<dbReference type="GO" id="GO:0004563">
    <property type="term" value="F:beta-N-acetylhexosaminidase activity"/>
    <property type="evidence" value="ECO:0007669"/>
    <property type="project" value="UniProtKB-EC"/>
</dbReference>
<name>A0A5M4B213_9BACT</name>
<dbReference type="PRINTS" id="PR00738">
    <property type="entry name" value="GLHYDRLASE20"/>
</dbReference>
<keyword evidence="10" id="KW-1185">Reference proteome</keyword>
<keyword evidence="4" id="KW-0378">Hydrolase</keyword>
<dbReference type="Pfam" id="PF13287">
    <property type="entry name" value="Fn3_assoc"/>
    <property type="match status" value="1"/>
</dbReference>
<evidence type="ECO:0000256" key="2">
    <source>
        <dbReference type="ARBA" id="ARBA00006285"/>
    </source>
</evidence>
<feature type="domain" description="Glycoside hydrolase family 20 catalytic" evidence="7">
    <location>
        <begin position="89"/>
        <end position="435"/>
    </location>
</feature>
<protein>
    <recommendedName>
        <fullName evidence="3">beta-N-acetylhexosaminidase</fullName>
        <ecNumber evidence="3">3.2.1.52</ecNumber>
    </recommendedName>
</protein>
<comment type="similarity">
    <text evidence="2">Belongs to the glycosyl hydrolase 20 family.</text>
</comment>
<keyword evidence="5" id="KW-0326">Glycosidase</keyword>
<dbReference type="Gene3D" id="3.30.379.10">
    <property type="entry name" value="Chitobiase/beta-hexosaminidase domain 2-like"/>
    <property type="match status" value="1"/>
</dbReference>
<sequence length="698" mass="79301">MNLPVSFSQNLPTGKKAIILQYNPALDSLTTEGYTLTIDQNQVLVQSSGTAGLFYAVETIRQLLPVTVEKDTLPALALPAVEITDKPRFSWRGMHLDVSRHFMPVDFIKKYIDYLAMHKLNVFHWHLVDGIGWRIEIKSHPELTKWGAWRVVKPGKKPWQDFEIWKPGDNRPKYGGFYTQKQIKEVVAYAKKRFVTVVPEIELPGHSEVVLQCYPQLLCKDKNGKRLPNNGVYCASNPASYKLLEDVIDEVVKLFPSQYIHIGGDEVNKSNWKKCASCQKLMREKHLTPDGLQSYFINHFDKYLKSKGRKLIGWHEILQGKLSPTASIMYWGGADGVKRVLDKGHPVVLATGSHLYFNHPQSLSNNEPEAFNGGYSSLKKVYNYEPLPKGATQTEASRLMGVEACLWTEYVPDVKRLEYMVFPRIAALSEISWQQKGTKNWQQFRTQMARMLHRYKALNINYAPSAYRPIIHFSVNPENKKLKVGIKTELPADIIYTTDGSKPTLQNGTRYTQAFLLDHPATIKAISVRDSNILVEPEIKEAIIHKARGAKVTLKSRPAAKYSAQGGQTLTDLNFGGNNWGNGKWIGVIGKDFDAVIRLDSVMNVHEVGMNCIEQSSAGIRFPVGMDVWLSKDGKHYRHVKSWKQAEPVNRAKSPEVKVKTIKVDFPEQSCRYIRVKAKYARVPHQGVFIFTDEIEVY</sequence>
<evidence type="ECO:0000256" key="3">
    <source>
        <dbReference type="ARBA" id="ARBA00012663"/>
    </source>
</evidence>
<dbReference type="Gene3D" id="3.20.20.80">
    <property type="entry name" value="Glycosidases"/>
    <property type="match status" value="1"/>
</dbReference>
<comment type="caution">
    <text evidence="9">The sequence shown here is derived from an EMBL/GenBank/DDBJ whole genome shotgun (WGS) entry which is preliminary data.</text>
</comment>
<proteinExistence type="inferred from homology"/>
<dbReference type="SUPFAM" id="SSF55545">
    <property type="entry name" value="beta-N-acetylhexosaminidase-like domain"/>
    <property type="match status" value="1"/>
</dbReference>
<dbReference type="Gene3D" id="2.60.120.260">
    <property type="entry name" value="Galactose-binding domain-like"/>
    <property type="match status" value="1"/>
</dbReference>
<evidence type="ECO:0000256" key="1">
    <source>
        <dbReference type="ARBA" id="ARBA00001231"/>
    </source>
</evidence>
<evidence type="ECO:0000259" key="7">
    <source>
        <dbReference type="Pfam" id="PF00728"/>
    </source>
</evidence>
<dbReference type="Pfam" id="PF02838">
    <property type="entry name" value="Glyco_hydro_20b"/>
    <property type="match status" value="1"/>
</dbReference>
<dbReference type="InterPro" id="IPR025705">
    <property type="entry name" value="Beta_hexosaminidase_sua/sub"/>
</dbReference>
<reference evidence="9 10" key="1">
    <citation type="submission" date="2019-10" db="EMBL/GenBank/DDBJ databases">
        <title>Prolixibacter strains distinguished by the presence of nitrate reductase genes were adept at nitrate-dependent anaerobic corrosion of metallic iron and carbon steel.</title>
        <authorList>
            <person name="Iino T."/>
            <person name="Shono N."/>
            <person name="Ito K."/>
            <person name="Nakamura R."/>
            <person name="Sueoka K."/>
            <person name="Harayama S."/>
            <person name="Ohkuma M."/>
        </authorList>
    </citation>
    <scope>NUCLEOTIDE SEQUENCE [LARGE SCALE GENOMIC DNA]</scope>
    <source>
        <strain evidence="9 10">JCM 13498</strain>
    </source>
</reference>
<dbReference type="InterPro" id="IPR015883">
    <property type="entry name" value="Glyco_hydro_20_cat"/>
</dbReference>
<dbReference type="PANTHER" id="PTHR22600:SF57">
    <property type="entry name" value="BETA-N-ACETYLHEXOSAMINIDASE"/>
    <property type="match status" value="1"/>
</dbReference>
<feature type="active site" description="Proton donor" evidence="6">
    <location>
        <position position="266"/>
    </location>
</feature>
<dbReference type="PANTHER" id="PTHR22600">
    <property type="entry name" value="BETA-HEXOSAMINIDASE"/>
    <property type="match status" value="1"/>
</dbReference>
<dbReference type="InterPro" id="IPR026876">
    <property type="entry name" value="Fn3_assoc_repeat"/>
</dbReference>
<dbReference type="AlphaFoldDB" id="A0A5M4B213"/>
<dbReference type="GO" id="GO:0016020">
    <property type="term" value="C:membrane"/>
    <property type="evidence" value="ECO:0007669"/>
    <property type="project" value="TreeGrafter"/>
</dbReference>
<comment type="catalytic activity">
    <reaction evidence="1">
        <text>Hydrolysis of terminal non-reducing N-acetyl-D-hexosamine residues in N-acetyl-beta-D-hexosaminides.</text>
        <dbReference type="EC" id="3.2.1.52"/>
    </reaction>
</comment>
<evidence type="ECO:0000256" key="4">
    <source>
        <dbReference type="ARBA" id="ARBA00022801"/>
    </source>
</evidence>
<dbReference type="GO" id="GO:0030203">
    <property type="term" value="P:glycosaminoglycan metabolic process"/>
    <property type="evidence" value="ECO:0007669"/>
    <property type="project" value="TreeGrafter"/>
</dbReference>
<gene>
    <name evidence="9" type="ORF">PbJCM13498_29770</name>
</gene>
<accession>A0A5M4B213</accession>
<dbReference type="InterPro" id="IPR015882">
    <property type="entry name" value="HEX_bac_N"/>
</dbReference>